<evidence type="ECO:0000313" key="2">
    <source>
        <dbReference type="EMBL" id="GIL50550.1"/>
    </source>
</evidence>
<evidence type="ECO:0000256" key="1">
    <source>
        <dbReference type="SAM" id="MobiDB-lite"/>
    </source>
</evidence>
<feature type="region of interest" description="Disordered" evidence="1">
    <location>
        <begin position="152"/>
        <end position="190"/>
    </location>
</feature>
<evidence type="ECO:0000313" key="3">
    <source>
        <dbReference type="Proteomes" id="UP000747399"/>
    </source>
</evidence>
<keyword evidence="3" id="KW-1185">Reference proteome</keyword>
<dbReference type="Proteomes" id="UP000747399">
    <property type="component" value="Unassembled WGS sequence"/>
</dbReference>
<sequence>MTLQIYPEAIQAVWLFYSVTEVYWIFIEFVLQLCPVGPLLAGGSPPSKPTSSCCRQGLWAHSKTFRDGFLAMWHGLDVCHFSRLTMRHPLQHQWWVRILLPQDDVVDLPEEVGSLAAWLPISVNEPRRDVVETRTAMETVLLVPLASQPITIPSRPTRKNQRAHKHPVFDSPTALSPQRLASSSSRRELSPLPGFSQALVASIEGSLASSAHPVSPTVSNPFDFLARRTCVWNSPSCSRLYSPNGDTCHPTKALVDSQYKPILERLMDGLQIATGPLGPVASLPLPATQVPMDLCKALSSPAAHITQEANIPKPNSCGDSAAAPKTLEFDVLRVITVFERSASCWAASLYTNEHDDFAGGNRLGCLPL</sequence>
<feature type="compositionally biased region" description="Basic residues" evidence="1">
    <location>
        <begin position="156"/>
        <end position="166"/>
    </location>
</feature>
<comment type="caution">
    <text evidence="2">The sequence shown here is derived from an EMBL/GenBank/DDBJ whole genome shotgun (WGS) entry which is preliminary data.</text>
</comment>
<reference evidence="2" key="1">
    <citation type="journal article" date="2021" name="Proc. Natl. Acad. Sci. U.S.A.">
        <title>Three genomes in the algal genus Volvox reveal the fate of a haploid sex-determining region after a transition to homothallism.</title>
        <authorList>
            <person name="Yamamoto K."/>
            <person name="Hamaji T."/>
            <person name="Kawai-Toyooka H."/>
            <person name="Matsuzaki R."/>
            <person name="Takahashi F."/>
            <person name="Nishimura Y."/>
            <person name="Kawachi M."/>
            <person name="Noguchi H."/>
            <person name="Minakuchi Y."/>
            <person name="Umen J.G."/>
            <person name="Toyoda A."/>
            <person name="Nozaki H."/>
        </authorList>
    </citation>
    <scope>NUCLEOTIDE SEQUENCE</scope>
    <source>
        <strain evidence="2">NIES-3780</strain>
    </source>
</reference>
<accession>A0A8J4EX11</accession>
<organism evidence="2 3">
    <name type="scientific">Volvox africanus</name>
    <dbReference type="NCBI Taxonomy" id="51714"/>
    <lineage>
        <taxon>Eukaryota</taxon>
        <taxon>Viridiplantae</taxon>
        <taxon>Chlorophyta</taxon>
        <taxon>core chlorophytes</taxon>
        <taxon>Chlorophyceae</taxon>
        <taxon>CS clade</taxon>
        <taxon>Chlamydomonadales</taxon>
        <taxon>Volvocaceae</taxon>
        <taxon>Volvox</taxon>
    </lineage>
</organism>
<protein>
    <submittedName>
        <fullName evidence="2">Uncharacterized protein</fullName>
    </submittedName>
</protein>
<dbReference type="AlphaFoldDB" id="A0A8J4EX11"/>
<dbReference type="EMBL" id="BNCO01000009">
    <property type="protein sequence ID" value="GIL50550.1"/>
    <property type="molecule type" value="Genomic_DNA"/>
</dbReference>
<name>A0A8J4EX11_9CHLO</name>
<gene>
    <name evidence="2" type="ORF">Vafri_6715</name>
</gene>
<proteinExistence type="predicted"/>